<dbReference type="Pfam" id="PF16653">
    <property type="entry name" value="Sacchrp_dh_C"/>
    <property type="match status" value="1"/>
</dbReference>
<dbReference type="Gene3D" id="1.10.1870.10">
    <property type="entry name" value="Domain 3, Saccharopine reductase"/>
    <property type="match status" value="1"/>
</dbReference>
<dbReference type="PANTHER" id="PTHR11133:SF22">
    <property type="entry name" value="ALPHA-AMINOADIPIC SEMIALDEHYDE SYNTHASE, MITOCHONDRIAL"/>
    <property type="match status" value="1"/>
</dbReference>
<organism evidence="4 5">
    <name type="scientific">Rhodocytophaga aerolata</name>
    <dbReference type="NCBI Taxonomy" id="455078"/>
    <lineage>
        <taxon>Bacteria</taxon>
        <taxon>Pseudomonadati</taxon>
        <taxon>Bacteroidota</taxon>
        <taxon>Cytophagia</taxon>
        <taxon>Cytophagales</taxon>
        <taxon>Rhodocytophagaceae</taxon>
        <taxon>Rhodocytophaga</taxon>
    </lineage>
</organism>
<dbReference type="Proteomes" id="UP001168528">
    <property type="component" value="Unassembled WGS sequence"/>
</dbReference>
<dbReference type="SUPFAM" id="SSF51735">
    <property type="entry name" value="NAD(P)-binding Rossmann-fold domains"/>
    <property type="match status" value="1"/>
</dbReference>
<dbReference type="EMBL" id="JAUKPO010000003">
    <property type="protein sequence ID" value="MDO1446264.1"/>
    <property type="molecule type" value="Genomic_DNA"/>
</dbReference>
<evidence type="ECO:0000313" key="5">
    <source>
        <dbReference type="Proteomes" id="UP001168528"/>
    </source>
</evidence>
<name>A0ABT8R2D5_9BACT</name>
<evidence type="ECO:0000259" key="3">
    <source>
        <dbReference type="Pfam" id="PF16653"/>
    </source>
</evidence>
<dbReference type="InterPro" id="IPR051168">
    <property type="entry name" value="AASS"/>
</dbReference>
<evidence type="ECO:0000313" key="4">
    <source>
        <dbReference type="EMBL" id="MDO1446264.1"/>
    </source>
</evidence>
<dbReference type="Gene3D" id="3.30.360.10">
    <property type="entry name" value="Dihydrodipicolinate Reductase, domain 2"/>
    <property type="match status" value="1"/>
</dbReference>
<dbReference type="Gene3D" id="3.40.50.720">
    <property type="entry name" value="NAD(P)-binding Rossmann-like Domain"/>
    <property type="match status" value="1"/>
</dbReference>
<dbReference type="InterPro" id="IPR032095">
    <property type="entry name" value="Sacchrp_dh-like_C"/>
</dbReference>
<dbReference type="InterPro" id="IPR036291">
    <property type="entry name" value="NAD(P)-bd_dom_sf"/>
</dbReference>
<evidence type="ECO:0000256" key="1">
    <source>
        <dbReference type="ARBA" id="ARBA00023002"/>
    </source>
</evidence>
<accession>A0ABT8R2D5</accession>
<gene>
    <name evidence="4" type="ORF">Q0590_08375</name>
</gene>
<protein>
    <submittedName>
        <fullName evidence="4">Saccharopine dehydrogenase C-terminal domain-containing protein</fullName>
    </submittedName>
</protein>
<dbReference type="Pfam" id="PF03435">
    <property type="entry name" value="Sacchrp_dh_NADP"/>
    <property type="match status" value="1"/>
</dbReference>
<proteinExistence type="predicted"/>
<keyword evidence="1" id="KW-0560">Oxidoreductase</keyword>
<feature type="domain" description="Saccharopine dehydrogenase-like C-terminal" evidence="3">
    <location>
        <begin position="137"/>
        <end position="447"/>
    </location>
</feature>
<feature type="domain" description="Saccharopine dehydrogenase NADP binding" evidence="2">
    <location>
        <begin position="15"/>
        <end position="131"/>
    </location>
</feature>
<dbReference type="SUPFAM" id="SSF55347">
    <property type="entry name" value="Glyceraldehyde-3-phosphate dehydrogenase-like, C-terminal domain"/>
    <property type="match status" value="1"/>
</dbReference>
<reference evidence="4" key="1">
    <citation type="submission" date="2023-07" db="EMBL/GenBank/DDBJ databases">
        <title>The genome sequence of Rhodocytophaga aerolata KACC 12507.</title>
        <authorList>
            <person name="Zhang X."/>
        </authorList>
    </citation>
    <scope>NUCLEOTIDE SEQUENCE</scope>
    <source>
        <strain evidence="4">KACC 12507</strain>
    </source>
</reference>
<dbReference type="InterPro" id="IPR005097">
    <property type="entry name" value="Sacchrp_dh_NADP-bd"/>
</dbReference>
<evidence type="ECO:0000259" key="2">
    <source>
        <dbReference type="Pfam" id="PF03435"/>
    </source>
</evidence>
<dbReference type="PANTHER" id="PTHR11133">
    <property type="entry name" value="SACCHAROPINE DEHYDROGENASE"/>
    <property type="match status" value="1"/>
</dbReference>
<comment type="caution">
    <text evidence="4">The sequence shown here is derived from an EMBL/GenBank/DDBJ whole genome shotgun (WGS) entry which is preliminary data.</text>
</comment>
<dbReference type="RefSeq" id="WP_302037060.1">
    <property type="nucleotide sequence ID" value="NZ_JAUKPO010000003.1"/>
</dbReference>
<sequence length="463" mass="52502">MFNSFDNKESQLKKILILGAGRSSTYLIEYLAEQAPTHGWHLTVGDADLSQAQRKTAPYAHVDAILFNIFDQKQREKQISQTDVVISMLPAIYHIHVARTCIRFGKHLLTASYISPEIKELNKEALQEDVLILMEMGLDPGIDHMSAMQVIDQIRSQGGSIISYKSYCGGLVSSESDDNPWGYKFTWNPRNVVVAGQSTVKYMEDGQYKYIPPHQIFDRAEPVHVDDFGLMEAYGNRDSLSYKDIYGLQKATTIMRGTLRKTGFCKTWQILVRLGITDDSYTLENSENMTYLDFITTFLSNRFDVEKSVEQRVAAYMGLAEDSEEMRKIKWLGLFEDEKINLPNATPAQILQELLEKKWILSPGDKDMVIMQHQFKYEIEGEIRSLVSSLIIKGEDNLHTAMAKSVGLPLAVAAKLVLQGKIVPRGVQIPVWQEIYAPVMEELKSLGVEFKDEESKKSQHLSA</sequence>
<keyword evidence="5" id="KW-1185">Reference proteome</keyword>